<evidence type="ECO:0000313" key="2">
    <source>
        <dbReference type="EMBL" id="SVB35763.1"/>
    </source>
</evidence>
<feature type="non-terminal residue" evidence="2">
    <location>
        <position position="95"/>
    </location>
</feature>
<sequence>MIKNLIIVLAIPIALMAFDSEKQDQNKREWISLFNGKNLEGWKIKVTGHELNDNYANTFSVENGILKVAYDNYEKFDGKFGHIFYKAPFSEYILR</sequence>
<feature type="domain" description="3-keto-alpha-glucoside-1,2-lyase/3-keto-2-hydroxy-glucal hydratase" evidence="1">
    <location>
        <begin position="29"/>
        <end position="95"/>
    </location>
</feature>
<organism evidence="2">
    <name type="scientific">marine metagenome</name>
    <dbReference type="NCBI Taxonomy" id="408172"/>
    <lineage>
        <taxon>unclassified sequences</taxon>
        <taxon>metagenomes</taxon>
        <taxon>ecological metagenomes</taxon>
    </lineage>
</organism>
<dbReference type="GO" id="GO:0016787">
    <property type="term" value="F:hydrolase activity"/>
    <property type="evidence" value="ECO:0007669"/>
    <property type="project" value="InterPro"/>
</dbReference>
<protein>
    <recommendedName>
        <fullName evidence="1">3-keto-alpha-glucoside-1,2-lyase/3-keto-2-hydroxy-glucal hydratase domain-containing protein</fullName>
    </recommendedName>
</protein>
<evidence type="ECO:0000259" key="1">
    <source>
        <dbReference type="Pfam" id="PF06439"/>
    </source>
</evidence>
<accession>A0A382DDP0</accession>
<dbReference type="AlphaFoldDB" id="A0A382DDP0"/>
<name>A0A382DDP0_9ZZZZ</name>
<dbReference type="Pfam" id="PF06439">
    <property type="entry name" value="3keto-disac_hyd"/>
    <property type="match status" value="1"/>
</dbReference>
<proteinExistence type="predicted"/>
<dbReference type="EMBL" id="UINC01038566">
    <property type="protein sequence ID" value="SVB35763.1"/>
    <property type="molecule type" value="Genomic_DNA"/>
</dbReference>
<reference evidence="2" key="1">
    <citation type="submission" date="2018-05" db="EMBL/GenBank/DDBJ databases">
        <authorList>
            <person name="Lanie J.A."/>
            <person name="Ng W.-L."/>
            <person name="Kazmierczak K.M."/>
            <person name="Andrzejewski T.M."/>
            <person name="Davidsen T.M."/>
            <person name="Wayne K.J."/>
            <person name="Tettelin H."/>
            <person name="Glass J.I."/>
            <person name="Rusch D."/>
            <person name="Podicherti R."/>
            <person name="Tsui H.-C.T."/>
            <person name="Winkler M.E."/>
        </authorList>
    </citation>
    <scope>NUCLEOTIDE SEQUENCE</scope>
</reference>
<dbReference type="Gene3D" id="2.60.120.560">
    <property type="entry name" value="Exo-inulinase, domain 1"/>
    <property type="match status" value="1"/>
</dbReference>
<gene>
    <name evidence="2" type="ORF">METZ01_LOCUS188617</name>
</gene>
<dbReference type="InterPro" id="IPR010496">
    <property type="entry name" value="AL/BT2_dom"/>
</dbReference>